<evidence type="ECO:0000313" key="2">
    <source>
        <dbReference type="EMBL" id="CAK9040503.1"/>
    </source>
</evidence>
<sequence>MTWELAASQLLHFDDAGVPRGSCRAYGCDCYQPPVARPITLDGRRPACSNHAAPCHRCGRPAEDHGDLSRWYDAALAWLRRMNTSRKASTGLPAQAQSWEPCAAVLWALSGSAFDLGSQVEEYREERFVGDTKLISVIAVTSQGRHAFHPLLYETFRRQTYEPAELIVVDSGAEPSTYMLERKSEDERVFYYFFKAESSQQPGSPRLQEESAADAMAPALRSDNPMECTEWTRRRPFQTEVKREGWTKGFKRNLACMMTRGSTIVIFEDGCLYAEDYLELMHQELLKAEGSLAAVALQTWHTASLAHQTFRWVDLTERDLQLPEALPLSDKLAHGFTHAFRRAAWLKQPFPDKEGPQDRHFLEALQRQDIKVLLPKQPRDAALAACGWCQQNLSTAQDAATNVNLYSELLILACRGHEESSTPQRLSPLLPFAMSGVEAFTAKSEMRLKQMLEKEGTVYVYGCTFDIGQFSRAGGAVAEGREYDDGTTWFPGWIWRMAICRTCGTHIGWRFESRSWNKSGGRGDASLFWGLIWRHLREHCAAGPQPQTSKRPELRCPKEHPLRRYATPHAHYICDVCNRQVLVTMTCATDARPRSSMVPKLSTERVKVLQALRRLHRNHPRKHLPRHSRRCLPLPCRCGRRWHCGGAMLCIGREMRSEKIFAL</sequence>
<feature type="domain" description="CULT" evidence="1">
    <location>
        <begin position="409"/>
        <end position="540"/>
    </location>
</feature>
<gene>
    <name evidence="2" type="ORF">CCMP2556_LOCUS21803</name>
</gene>
<protein>
    <recommendedName>
        <fullName evidence="1">CULT domain-containing protein</fullName>
    </recommendedName>
</protein>
<accession>A0ABP0LP96</accession>
<dbReference type="PROSITE" id="PS51788">
    <property type="entry name" value="CULT"/>
    <property type="match status" value="1"/>
</dbReference>
<dbReference type="CDD" id="cd15777">
    <property type="entry name" value="CRBN_C_like"/>
    <property type="match status" value="1"/>
</dbReference>
<dbReference type="Proteomes" id="UP001642484">
    <property type="component" value="Unassembled WGS sequence"/>
</dbReference>
<name>A0ABP0LP96_9DINO</name>
<evidence type="ECO:0000259" key="1">
    <source>
        <dbReference type="PROSITE" id="PS51788"/>
    </source>
</evidence>
<dbReference type="SUPFAM" id="SSF53448">
    <property type="entry name" value="Nucleotide-diphospho-sugar transferases"/>
    <property type="match status" value="1"/>
</dbReference>
<dbReference type="InterPro" id="IPR034750">
    <property type="entry name" value="CULT"/>
</dbReference>
<dbReference type="InterPro" id="IPR029044">
    <property type="entry name" value="Nucleotide-diphossugar_trans"/>
</dbReference>
<organism evidence="2 3">
    <name type="scientific">Durusdinium trenchii</name>
    <dbReference type="NCBI Taxonomy" id="1381693"/>
    <lineage>
        <taxon>Eukaryota</taxon>
        <taxon>Sar</taxon>
        <taxon>Alveolata</taxon>
        <taxon>Dinophyceae</taxon>
        <taxon>Suessiales</taxon>
        <taxon>Symbiodiniaceae</taxon>
        <taxon>Durusdinium</taxon>
    </lineage>
</organism>
<reference evidence="2 3" key="1">
    <citation type="submission" date="2024-02" db="EMBL/GenBank/DDBJ databases">
        <authorList>
            <person name="Chen Y."/>
            <person name="Shah S."/>
            <person name="Dougan E. K."/>
            <person name="Thang M."/>
            <person name="Chan C."/>
        </authorList>
    </citation>
    <scope>NUCLEOTIDE SEQUENCE [LARGE SCALE GENOMIC DNA]</scope>
</reference>
<comment type="caution">
    <text evidence="2">The sequence shown here is derived from an EMBL/GenBank/DDBJ whole genome shotgun (WGS) entry which is preliminary data.</text>
</comment>
<proteinExistence type="predicted"/>
<dbReference type="EMBL" id="CAXAMN010013335">
    <property type="protein sequence ID" value="CAK9040503.1"/>
    <property type="molecule type" value="Genomic_DNA"/>
</dbReference>
<evidence type="ECO:0000313" key="3">
    <source>
        <dbReference type="Proteomes" id="UP001642484"/>
    </source>
</evidence>
<dbReference type="Gene3D" id="2.170.150.20">
    <property type="entry name" value="Peptide methionine sulfoxide reductase"/>
    <property type="match status" value="1"/>
</dbReference>
<keyword evidence="3" id="KW-1185">Reference proteome</keyword>